<name>A0A8J2IJA8_FUSEQ</name>
<keyword evidence="1" id="KW-0732">Signal</keyword>
<evidence type="ECO:0000313" key="3">
    <source>
        <dbReference type="Proteomes" id="UP000693738"/>
    </source>
</evidence>
<sequence length="139" mass="14969">MLKISLLSLAVYLRPILIANLGRSGAGASWHIGLGPVWLRALALQEVAKHSGASRSQLREETSDAVLTVPTMSAIALTTGLYNQMGIKSQAIEEGEAAVHFRSEPAFLLATLKWQIQASQVSLEQDHVEIDAAMPQPRG</sequence>
<proteinExistence type="predicted"/>
<evidence type="ECO:0000313" key="2">
    <source>
        <dbReference type="EMBL" id="CAG7558258.1"/>
    </source>
</evidence>
<evidence type="ECO:0008006" key="4">
    <source>
        <dbReference type="Google" id="ProtNLM"/>
    </source>
</evidence>
<feature type="chain" id="PRO_5035263586" description="Polyketide synthase" evidence="1">
    <location>
        <begin position="19"/>
        <end position="139"/>
    </location>
</feature>
<comment type="caution">
    <text evidence="2">The sequence shown here is derived from an EMBL/GenBank/DDBJ whole genome shotgun (WGS) entry which is preliminary data.</text>
</comment>
<dbReference type="AlphaFoldDB" id="A0A8J2IJA8"/>
<evidence type="ECO:0000256" key="1">
    <source>
        <dbReference type="SAM" id="SignalP"/>
    </source>
</evidence>
<dbReference type="EMBL" id="CAJSTJ010000123">
    <property type="protein sequence ID" value="CAG7558258.1"/>
    <property type="molecule type" value="Genomic_DNA"/>
</dbReference>
<reference evidence="2" key="1">
    <citation type="submission" date="2021-05" db="EMBL/GenBank/DDBJ databases">
        <authorList>
            <person name="Khan N."/>
        </authorList>
    </citation>
    <scope>NUCLEOTIDE SEQUENCE</scope>
</reference>
<accession>A0A8J2IJA8</accession>
<gene>
    <name evidence="2" type="ORF">FEQUK3_LOCUS3939</name>
</gene>
<protein>
    <recommendedName>
        <fullName evidence="4">Polyketide synthase</fullName>
    </recommendedName>
</protein>
<organism evidence="2 3">
    <name type="scientific">Fusarium equiseti</name>
    <name type="common">Fusarium scirpi</name>
    <dbReference type="NCBI Taxonomy" id="61235"/>
    <lineage>
        <taxon>Eukaryota</taxon>
        <taxon>Fungi</taxon>
        <taxon>Dikarya</taxon>
        <taxon>Ascomycota</taxon>
        <taxon>Pezizomycotina</taxon>
        <taxon>Sordariomycetes</taxon>
        <taxon>Hypocreomycetidae</taxon>
        <taxon>Hypocreales</taxon>
        <taxon>Nectriaceae</taxon>
        <taxon>Fusarium</taxon>
        <taxon>Fusarium incarnatum-equiseti species complex</taxon>
    </lineage>
</organism>
<dbReference type="Proteomes" id="UP000693738">
    <property type="component" value="Unassembled WGS sequence"/>
</dbReference>
<feature type="signal peptide" evidence="1">
    <location>
        <begin position="1"/>
        <end position="18"/>
    </location>
</feature>